<dbReference type="PANTHER" id="PTHR28637">
    <property type="entry name" value="DNA REPLICATION FACTOR CDT1"/>
    <property type="match status" value="1"/>
</dbReference>
<dbReference type="CDD" id="cd08674">
    <property type="entry name" value="Cdt1_m"/>
    <property type="match status" value="1"/>
</dbReference>
<dbReference type="GO" id="GO:0071163">
    <property type="term" value="P:DNA replication preinitiation complex assembly"/>
    <property type="evidence" value="ECO:0007669"/>
    <property type="project" value="InterPro"/>
</dbReference>
<dbReference type="InterPro" id="IPR014939">
    <property type="entry name" value="CDT1_Gemini-bd-like"/>
</dbReference>
<dbReference type="GO" id="GO:0005634">
    <property type="term" value="C:nucleus"/>
    <property type="evidence" value="ECO:0007669"/>
    <property type="project" value="TreeGrafter"/>
</dbReference>
<dbReference type="Proteomes" id="UP000243975">
    <property type="component" value="Unassembled WGS sequence"/>
</dbReference>
<dbReference type="Pfam" id="PF08839">
    <property type="entry name" value="CDT1"/>
    <property type="match status" value="1"/>
</dbReference>
<evidence type="ECO:0000259" key="4">
    <source>
        <dbReference type="SMART" id="SM01075"/>
    </source>
</evidence>
<dbReference type="PANTHER" id="PTHR28637:SF13">
    <property type="entry name" value="EXPRESSED PROTEIN"/>
    <property type="match status" value="1"/>
</dbReference>
<evidence type="ECO:0000313" key="6">
    <source>
        <dbReference type="Proteomes" id="UP000243975"/>
    </source>
</evidence>
<sequence>MKSLISSRQVVRVKVPLASLHSIPVSHSTATPLNPIADRPCCSASVPTAELGHTSQTHNFNRLFFFCDSGLVRQLSYFVVMVTNSFVPKSKSVDRQAMGQKQLEGEQAAMGSSCQSILPVADKSCSEASTPVKKLHIHASQHLDANFVTPTPEKTEETLNIRCKKEPAKLPEKYGTLSEFFDRMTTSLRLLNLHKQLPTFQNICRQVETLTKRKFSYRHLAQIKFIFPEAVQADKILLHNKKTLSMEPELKVTLLFDVIEGHIEHSPYIALCHTFFHRLIKFVNTHPEGCDVPEAELPEPFNQRDITISANSLPVDSSVETLPNIDEAELLNPSHLQPSFSRHFSRKDEESIKTELSPTSVSPSSITSDTTNDRKIGYSSCSDPVKHDKALQVANEETPMKPPLVLAEVTTETPDLSTPKRSVPTENKIKSVISQKGMASNLFAKRSLDFSTADDEGEFLDEKTTCAKKVEDRTSKNDSIAQSGLKVHQDTSSCLSDLVETIHNIFCSAQWSSITKGELVHKVLVNNFDIIESGEIEEQIELLVNKVPDWISKKVDPCGDFLYNINKGSDLKSITEKLT</sequence>
<dbReference type="AlphaFoldDB" id="A0A103YDV7"/>
<evidence type="ECO:0000256" key="1">
    <source>
        <dbReference type="ARBA" id="ARBA00008356"/>
    </source>
</evidence>
<proteinExistence type="inferred from homology"/>
<dbReference type="GO" id="GO:0000076">
    <property type="term" value="P:DNA replication checkpoint signaling"/>
    <property type="evidence" value="ECO:0007669"/>
    <property type="project" value="TreeGrafter"/>
</dbReference>
<comment type="similarity">
    <text evidence="1">Belongs to the Cdt1 family.</text>
</comment>
<dbReference type="InterPro" id="IPR038090">
    <property type="entry name" value="Cdt1_C_WH_dom_sf"/>
</dbReference>
<feature type="compositionally biased region" description="Low complexity" evidence="3">
    <location>
        <begin position="357"/>
        <end position="370"/>
    </location>
</feature>
<name>A0A103YDV7_CYNCS</name>
<dbReference type="Gene3D" id="1.10.10.1420">
    <property type="entry name" value="DNA replication factor Cdt1, C-terminal WH domain"/>
    <property type="match status" value="1"/>
</dbReference>
<dbReference type="GO" id="GO:0000278">
    <property type="term" value="P:mitotic cell cycle"/>
    <property type="evidence" value="ECO:0007669"/>
    <property type="project" value="TreeGrafter"/>
</dbReference>
<dbReference type="EMBL" id="LEKV01001508">
    <property type="protein sequence ID" value="KVI07283.1"/>
    <property type="molecule type" value="Genomic_DNA"/>
</dbReference>
<reference evidence="5 6" key="1">
    <citation type="journal article" date="2016" name="Sci. Rep.">
        <title>The genome sequence of the outbreeding globe artichoke constructed de novo incorporating a phase-aware low-pass sequencing strategy of F1 progeny.</title>
        <authorList>
            <person name="Scaglione D."/>
            <person name="Reyes-Chin-Wo S."/>
            <person name="Acquadro A."/>
            <person name="Froenicke L."/>
            <person name="Portis E."/>
            <person name="Beitel C."/>
            <person name="Tirone M."/>
            <person name="Mauro R."/>
            <person name="Lo Monaco A."/>
            <person name="Mauromicale G."/>
            <person name="Faccioli P."/>
            <person name="Cattivelli L."/>
            <person name="Rieseberg L."/>
            <person name="Michelmore R."/>
            <person name="Lanteri S."/>
        </authorList>
    </citation>
    <scope>NUCLEOTIDE SEQUENCE [LARGE SCALE GENOMIC DNA]</scope>
    <source>
        <strain evidence="5">2C</strain>
    </source>
</reference>
<organism evidence="5 6">
    <name type="scientific">Cynara cardunculus var. scolymus</name>
    <name type="common">Globe artichoke</name>
    <name type="synonym">Cynara scolymus</name>
    <dbReference type="NCBI Taxonomy" id="59895"/>
    <lineage>
        <taxon>Eukaryota</taxon>
        <taxon>Viridiplantae</taxon>
        <taxon>Streptophyta</taxon>
        <taxon>Embryophyta</taxon>
        <taxon>Tracheophyta</taxon>
        <taxon>Spermatophyta</taxon>
        <taxon>Magnoliopsida</taxon>
        <taxon>eudicotyledons</taxon>
        <taxon>Gunneridae</taxon>
        <taxon>Pentapetalae</taxon>
        <taxon>asterids</taxon>
        <taxon>campanulids</taxon>
        <taxon>Asterales</taxon>
        <taxon>Asteraceae</taxon>
        <taxon>Carduoideae</taxon>
        <taxon>Cardueae</taxon>
        <taxon>Carduinae</taxon>
        <taxon>Cynara</taxon>
    </lineage>
</organism>
<dbReference type="Pfam" id="PF16679">
    <property type="entry name" value="CDT1_C"/>
    <property type="match status" value="1"/>
</dbReference>
<dbReference type="STRING" id="59895.A0A103YDV7"/>
<evidence type="ECO:0000313" key="5">
    <source>
        <dbReference type="EMBL" id="KVI07283.1"/>
    </source>
</evidence>
<dbReference type="InterPro" id="IPR032054">
    <property type="entry name" value="Cdt1_C"/>
</dbReference>
<evidence type="ECO:0000256" key="2">
    <source>
        <dbReference type="ARBA" id="ARBA00023306"/>
    </source>
</evidence>
<feature type="region of interest" description="Disordered" evidence="3">
    <location>
        <begin position="336"/>
        <end position="381"/>
    </location>
</feature>
<dbReference type="InterPro" id="IPR045173">
    <property type="entry name" value="Cdt1"/>
</dbReference>
<gene>
    <name evidence="5" type="ORF">Ccrd_014296</name>
</gene>
<keyword evidence="6" id="KW-1185">Reference proteome</keyword>
<dbReference type="SUPFAM" id="SSF46785">
    <property type="entry name" value="Winged helix' DNA-binding domain"/>
    <property type="match status" value="1"/>
</dbReference>
<dbReference type="GO" id="GO:0003677">
    <property type="term" value="F:DNA binding"/>
    <property type="evidence" value="ECO:0007669"/>
    <property type="project" value="InterPro"/>
</dbReference>
<comment type="caution">
    <text evidence="5">The sequence shown here is derived from an EMBL/GenBank/DDBJ whole genome shotgun (WGS) entry which is preliminary data.</text>
</comment>
<keyword evidence="2" id="KW-0131">Cell cycle</keyword>
<dbReference type="InterPro" id="IPR036390">
    <property type="entry name" value="WH_DNA-bd_sf"/>
</dbReference>
<feature type="domain" description="CDT1 Geminin-binding" evidence="4">
    <location>
        <begin position="170"/>
        <end position="299"/>
    </location>
</feature>
<dbReference type="Gramene" id="KVI07283">
    <property type="protein sequence ID" value="KVI07283"/>
    <property type="gene ID" value="Ccrd_014296"/>
</dbReference>
<protein>
    <submittedName>
        <fullName evidence="5">CDT1 Geminin-binding domain-like protein</fullName>
    </submittedName>
</protein>
<accession>A0A103YDV7</accession>
<dbReference type="SMART" id="SM01075">
    <property type="entry name" value="CDT1"/>
    <property type="match status" value="1"/>
</dbReference>
<dbReference type="GO" id="GO:0070182">
    <property type="term" value="F:DNA polymerase binding"/>
    <property type="evidence" value="ECO:0007669"/>
    <property type="project" value="TreeGrafter"/>
</dbReference>
<dbReference type="GO" id="GO:0030174">
    <property type="term" value="P:regulation of DNA-templated DNA replication initiation"/>
    <property type="evidence" value="ECO:0007669"/>
    <property type="project" value="InterPro"/>
</dbReference>
<evidence type="ECO:0000256" key="3">
    <source>
        <dbReference type="SAM" id="MobiDB-lite"/>
    </source>
</evidence>
<dbReference type="OMA" id="THPEGCD"/>